<comment type="similarity">
    <text evidence="2 11">Belongs to the folylpolyglutamate synthase family.</text>
</comment>
<evidence type="ECO:0000256" key="4">
    <source>
        <dbReference type="ARBA" id="ARBA00022598"/>
    </source>
</evidence>
<dbReference type="EMBL" id="FWXW01000002">
    <property type="protein sequence ID" value="SMC47715.1"/>
    <property type="molecule type" value="Genomic_DNA"/>
</dbReference>
<evidence type="ECO:0000256" key="7">
    <source>
        <dbReference type="ARBA" id="ARBA00022840"/>
    </source>
</evidence>
<gene>
    <name evidence="14" type="ORF">SAMN02745168_1084</name>
</gene>
<dbReference type="GO" id="GO:0008841">
    <property type="term" value="F:dihydrofolate synthase activity"/>
    <property type="evidence" value="ECO:0007669"/>
    <property type="project" value="TreeGrafter"/>
</dbReference>
<dbReference type="GO" id="GO:0004326">
    <property type="term" value="F:tetrahydrofolylpolyglutamate synthase activity"/>
    <property type="evidence" value="ECO:0007669"/>
    <property type="project" value="UniProtKB-EC"/>
</dbReference>
<reference evidence="14 15" key="1">
    <citation type="submission" date="2017-04" db="EMBL/GenBank/DDBJ databases">
        <authorList>
            <person name="Afonso C.L."/>
            <person name="Miller P.J."/>
            <person name="Scott M.A."/>
            <person name="Spackman E."/>
            <person name="Goraichik I."/>
            <person name="Dimitrov K.M."/>
            <person name="Suarez D.L."/>
            <person name="Swayne D.E."/>
        </authorList>
    </citation>
    <scope>NUCLEOTIDE SEQUENCE [LARGE SCALE GENOMIC DNA]</scope>
    <source>
        <strain evidence="14 15">DSM 12816</strain>
    </source>
</reference>
<keyword evidence="4 11" id="KW-0436">Ligase</keyword>
<evidence type="ECO:0000313" key="14">
    <source>
        <dbReference type="EMBL" id="SMC47715.1"/>
    </source>
</evidence>
<dbReference type="PIRSF" id="PIRSF001563">
    <property type="entry name" value="Folylpolyglu_synth"/>
    <property type="match status" value="1"/>
</dbReference>
<dbReference type="Pfam" id="PF02875">
    <property type="entry name" value="Mur_ligase_C"/>
    <property type="match status" value="1"/>
</dbReference>
<dbReference type="PANTHER" id="PTHR11136:SF0">
    <property type="entry name" value="DIHYDROFOLATE SYNTHETASE-RELATED"/>
    <property type="match status" value="1"/>
</dbReference>
<keyword evidence="8" id="KW-0460">Magnesium</keyword>
<dbReference type="RefSeq" id="WP_084233718.1">
    <property type="nucleotide sequence ID" value="NZ_FWXW01000002.1"/>
</dbReference>
<dbReference type="InterPro" id="IPR036565">
    <property type="entry name" value="Mur-like_cat_sf"/>
</dbReference>
<keyword evidence="15" id="KW-1185">Reference proteome</keyword>
<accession>A0A1W1ZGP8</accession>
<dbReference type="OrthoDB" id="9809356at2"/>
<dbReference type="InterPro" id="IPR001645">
    <property type="entry name" value="Folylpolyglutamate_synth"/>
</dbReference>
<evidence type="ECO:0000256" key="3">
    <source>
        <dbReference type="ARBA" id="ARBA00013025"/>
    </source>
</evidence>
<evidence type="ECO:0000256" key="8">
    <source>
        <dbReference type="ARBA" id="ARBA00022842"/>
    </source>
</evidence>
<dbReference type="GO" id="GO:0046872">
    <property type="term" value="F:metal ion binding"/>
    <property type="evidence" value="ECO:0007669"/>
    <property type="project" value="UniProtKB-KW"/>
</dbReference>
<keyword evidence="6 11" id="KW-0547">Nucleotide-binding</keyword>
<comment type="cofactor">
    <cofactor evidence="1">
        <name>Mg(2+)</name>
        <dbReference type="ChEBI" id="CHEBI:18420"/>
    </cofactor>
</comment>
<dbReference type="EC" id="6.3.2.17" evidence="3"/>
<keyword evidence="5" id="KW-0479">Metal-binding</keyword>
<dbReference type="InterPro" id="IPR004101">
    <property type="entry name" value="Mur_ligase_C"/>
</dbReference>
<feature type="domain" description="Mur ligase central" evidence="13">
    <location>
        <begin position="45"/>
        <end position="266"/>
    </location>
</feature>
<dbReference type="InterPro" id="IPR013221">
    <property type="entry name" value="Mur_ligase_cen"/>
</dbReference>
<evidence type="ECO:0000256" key="9">
    <source>
        <dbReference type="ARBA" id="ARBA00030592"/>
    </source>
</evidence>
<dbReference type="FunFam" id="3.40.1190.10:FF:000011">
    <property type="entry name" value="Folylpolyglutamate synthase/dihydrofolate synthase"/>
    <property type="match status" value="1"/>
</dbReference>
<comment type="catalytic activity">
    <reaction evidence="10">
        <text>(6S)-5,6,7,8-tetrahydrofolyl-(gamma-L-Glu)(n) + L-glutamate + ATP = (6S)-5,6,7,8-tetrahydrofolyl-(gamma-L-Glu)(n+1) + ADP + phosphate + H(+)</text>
        <dbReference type="Rhea" id="RHEA:10580"/>
        <dbReference type="Rhea" id="RHEA-COMP:14738"/>
        <dbReference type="Rhea" id="RHEA-COMP:14740"/>
        <dbReference type="ChEBI" id="CHEBI:15378"/>
        <dbReference type="ChEBI" id="CHEBI:29985"/>
        <dbReference type="ChEBI" id="CHEBI:30616"/>
        <dbReference type="ChEBI" id="CHEBI:43474"/>
        <dbReference type="ChEBI" id="CHEBI:141005"/>
        <dbReference type="ChEBI" id="CHEBI:456216"/>
        <dbReference type="EC" id="6.3.2.17"/>
    </reaction>
</comment>
<evidence type="ECO:0000256" key="1">
    <source>
        <dbReference type="ARBA" id="ARBA00001946"/>
    </source>
</evidence>
<dbReference type="STRING" id="1122930.SAMN02745168_1084"/>
<evidence type="ECO:0000313" key="15">
    <source>
        <dbReference type="Proteomes" id="UP000192790"/>
    </source>
</evidence>
<dbReference type="SUPFAM" id="SSF53244">
    <property type="entry name" value="MurD-like peptide ligases, peptide-binding domain"/>
    <property type="match status" value="1"/>
</dbReference>
<dbReference type="GO" id="GO:0005524">
    <property type="term" value="F:ATP binding"/>
    <property type="evidence" value="ECO:0007669"/>
    <property type="project" value="UniProtKB-KW"/>
</dbReference>
<evidence type="ECO:0000259" key="12">
    <source>
        <dbReference type="Pfam" id="PF02875"/>
    </source>
</evidence>
<keyword evidence="7 11" id="KW-0067">ATP-binding</keyword>
<dbReference type="PANTHER" id="PTHR11136">
    <property type="entry name" value="FOLYLPOLYGLUTAMATE SYNTHASE-RELATED"/>
    <property type="match status" value="1"/>
</dbReference>
<evidence type="ECO:0000259" key="13">
    <source>
        <dbReference type="Pfam" id="PF08245"/>
    </source>
</evidence>
<evidence type="ECO:0000256" key="11">
    <source>
        <dbReference type="PIRNR" id="PIRNR001563"/>
    </source>
</evidence>
<sequence length="426" mass="45095">MRTEEEALRYIHGFGRFSGTPGLGRIRAILSRLGNPQDSLRYVHIAGTNGKGSTAAMTAAALSSAGHRTGLYTSPYLESFRERIRIGEETIRPELLAELTGEVREAVDALLAEGMEAPGEFEVTTAVAFLAFLRQNCDITVLETGLGGRFDATNAIRPPLIAAITSISLDHTKVLGDTVPEITREKCGILKTGCLAVASADQPAEAMEVIRRDCDAKGIPLTVPDLKELEMLSAGPSGSEIRYRGESFRIPLMGGHQVCNALTALEILRCLNAAGVPVFPGAAAEGIGRVYWPGRLEYFPGEPGVLLDSAHNPGGAAALVAALDSCFPGTRPVTVMGMFADKDYGRSIFQVASRSRIFIAAAPEGPRALRAEVCAAAAAPFCGDVRVSEDLEAAIKEGRRLAGGRGLLLICGSITLAGKARTYLRG</sequence>
<feature type="domain" description="Mur ligase C-terminal" evidence="12">
    <location>
        <begin position="294"/>
        <end position="413"/>
    </location>
</feature>
<proteinExistence type="inferred from homology"/>
<evidence type="ECO:0000256" key="2">
    <source>
        <dbReference type="ARBA" id="ARBA00008276"/>
    </source>
</evidence>
<evidence type="ECO:0000256" key="10">
    <source>
        <dbReference type="ARBA" id="ARBA00047493"/>
    </source>
</evidence>
<dbReference type="InterPro" id="IPR036615">
    <property type="entry name" value="Mur_ligase_C_dom_sf"/>
</dbReference>
<organism evidence="14 15">
    <name type="scientific">Papillibacter cinnamivorans DSM 12816</name>
    <dbReference type="NCBI Taxonomy" id="1122930"/>
    <lineage>
        <taxon>Bacteria</taxon>
        <taxon>Bacillati</taxon>
        <taxon>Bacillota</taxon>
        <taxon>Clostridia</taxon>
        <taxon>Eubacteriales</taxon>
        <taxon>Oscillospiraceae</taxon>
        <taxon>Papillibacter</taxon>
    </lineage>
</organism>
<dbReference type="GO" id="GO:0005737">
    <property type="term" value="C:cytoplasm"/>
    <property type="evidence" value="ECO:0007669"/>
    <property type="project" value="TreeGrafter"/>
</dbReference>
<protein>
    <recommendedName>
        <fullName evidence="3">tetrahydrofolate synthase</fullName>
        <ecNumber evidence="3">6.3.2.17</ecNumber>
    </recommendedName>
    <alternativeName>
        <fullName evidence="9">Tetrahydrofolylpolyglutamate synthase</fullName>
    </alternativeName>
</protein>
<dbReference type="AlphaFoldDB" id="A0A1W1ZGP8"/>
<dbReference type="SUPFAM" id="SSF53623">
    <property type="entry name" value="MurD-like peptide ligases, catalytic domain"/>
    <property type="match status" value="1"/>
</dbReference>
<evidence type="ECO:0000256" key="6">
    <source>
        <dbReference type="ARBA" id="ARBA00022741"/>
    </source>
</evidence>
<dbReference type="Gene3D" id="3.90.190.20">
    <property type="entry name" value="Mur ligase, C-terminal domain"/>
    <property type="match status" value="1"/>
</dbReference>
<dbReference type="Gene3D" id="3.40.1190.10">
    <property type="entry name" value="Mur-like, catalytic domain"/>
    <property type="match status" value="1"/>
</dbReference>
<dbReference type="NCBIfam" id="TIGR01499">
    <property type="entry name" value="folC"/>
    <property type="match status" value="1"/>
</dbReference>
<dbReference type="Pfam" id="PF08245">
    <property type="entry name" value="Mur_ligase_M"/>
    <property type="match status" value="1"/>
</dbReference>
<name>A0A1W1ZGP8_9FIRM</name>
<evidence type="ECO:0000256" key="5">
    <source>
        <dbReference type="ARBA" id="ARBA00022723"/>
    </source>
</evidence>
<dbReference type="Proteomes" id="UP000192790">
    <property type="component" value="Unassembled WGS sequence"/>
</dbReference>